<gene>
    <name evidence="2" type="ORF">FA046_02020</name>
</gene>
<feature type="domain" description="3-keto-alpha-glucoside-1,2-lyase/3-keto-2-hydroxy-glucal hydratase" evidence="1">
    <location>
        <begin position="28"/>
        <end position="228"/>
    </location>
</feature>
<accession>A0A4U1C3T3</accession>
<dbReference type="InterPro" id="IPR010496">
    <property type="entry name" value="AL/BT2_dom"/>
</dbReference>
<evidence type="ECO:0000313" key="3">
    <source>
        <dbReference type="Proteomes" id="UP000308181"/>
    </source>
</evidence>
<name>A0A4U1C3T3_9SPHI</name>
<dbReference type="OrthoDB" id="9806233at2"/>
<dbReference type="GO" id="GO:0016787">
    <property type="term" value="F:hydrolase activity"/>
    <property type="evidence" value="ECO:0007669"/>
    <property type="project" value="InterPro"/>
</dbReference>
<dbReference type="Pfam" id="PF06439">
    <property type="entry name" value="3keto-disac_hyd"/>
    <property type="match status" value="1"/>
</dbReference>
<dbReference type="AlphaFoldDB" id="A0A4U1C3T3"/>
<protein>
    <submittedName>
        <fullName evidence="2">DUF1080 domain-containing protein</fullName>
    </submittedName>
</protein>
<evidence type="ECO:0000313" key="2">
    <source>
        <dbReference type="EMBL" id="TKC00480.1"/>
    </source>
</evidence>
<dbReference type="Proteomes" id="UP000308181">
    <property type="component" value="Unassembled WGS sequence"/>
</dbReference>
<reference evidence="2 3" key="1">
    <citation type="submission" date="2019-04" db="EMBL/GenBank/DDBJ databases">
        <title>Pedobacter sp. AR-3-17 sp. nov., isolated from Arctic soil.</title>
        <authorList>
            <person name="Dahal R.H."/>
            <person name="Kim D.-U."/>
        </authorList>
    </citation>
    <scope>NUCLEOTIDE SEQUENCE [LARGE SCALE GENOMIC DNA]</scope>
    <source>
        <strain evidence="2 3">AR-3-17</strain>
    </source>
</reference>
<sequence length="230" mass="26274">MKALLSITTLFFIITSCSSQKKLNMENWQSLVSNNTNGWHTYGKTYAGKAWSVNNNVLYFNPSVEDQTQRGDLVTNEIYENFHLKYEWKISKNGNSGVIFNVNDDATKYQYPYLTGPEMQVLDNSGHPDAKIFKHRAGDLYDLIASKPETVKPSVEWNAAEIILNNGKLAFFLNGKKVVSTIMWDNNWKKMVAGSKFKDMPDFGKSRSGKIVLQDHGDEVWYKNIVIKKL</sequence>
<dbReference type="EMBL" id="SWBP01000001">
    <property type="protein sequence ID" value="TKC00480.1"/>
    <property type="molecule type" value="Genomic_DNA"/>
</dbReference>
<dbReference type="Gene3D" id="2.60.120.560">
    <property type="entry name" value="Exo-inulinase, domain 1"/>
    <property type="match status" value="1"/>
</dbReference>
<comment type="caution">
    <text evidence="2">The sequence shown here is derived from an EMBL/GenBank/DDBJ whole genome shotgun (WGS) entry which is preliminary data.</text>
</comment>
<organism evidence="2 3">
    <name type="scientific">Pedobacter cryophilus</name>
    <dbReference type="NCBI Taxonomy" id="2571271"/>
    <lineage>
        <taxon>Bacteria</taxon>
        <taxon>Pseudomonadati</taxon>
        <taxon>Bacteroidota</taxon>
        <taxon>Sphingobacteriia</taxon>
        <taxon>Sphingobacteriales</taxon>
        <taxon>Sphingobacteriaceae</taxon>
        <taxon>Pedobacter</taxon>
    </lineage>
</organism>
<proteinExistence type="predicted"/>
<evidence type="ECO:0000259" key="1">
    <source>
        <dbReference type="Pfam" id="PF06439"/>
    </source>
</evidence>
<keyword evidence="3" id="KW-1185">Reference proteome</keyword>
<dbReference type="PROSITE" id="PS51257">
    <property type="entry name" value="PROKAR_LIPOPROTEIN"/>
    <property type="match status" value="1"/>
</dbReference>